<dbReference type="SUPFAM" id="SSF52540">
    <property type="entry name" value="P-loop containing nucleoside triphosphate hydrolases"/>
    <property type="match status" value="1"/>
</dbReference>
<evidence type="ECO:0000259" key="5">
    <source>
        <dbReference type="Pfam" id="PF13614"/>
    </source>
</evidence>
<name>A0A1Q8QF34_9FIRM</name>
<keyword evidence="7" id="KW-1185">Reference proteome</keyword>
<evidence type="ECO:0000256" key="1">
    <source>
        <dbReference type="ARBA" id="ARBA00006976"/>
    </source>
</evidence>
<dbReference type="OrthoDB" id="9815116at2"/>
<comment type="caution">
    <text evidence="6">The sequence shown here is derived from an EMBL/GenBank/DDBJ whole genome shotgun (WGS) entry which is preliminary data.</text>
</comment>
<protein>
    <recommendedName>
        <fullName evidence="4">Sporulation initiation inhibitor protein Soj</fullName>
    </recommendedName>
</protein>
<dbReference type="Proteomes" id="UP000186102">
    <property type="component" value="Unassembled WGS sequence"/>
</dbReference>
<proteinExistence type="inferred from homology"/>
<dbReference type="RefSeq" id="WP_075367409.1">
    <property type="nucleotide sequence ID" value="NZ_MLBF01000093.1"/>
</dbReference>
<feature type="domain" description="AAA" evidence="5">
    <location>
        <begin position="3"/>
        <end position="186"/>
    </location>
</feature>
<comment type="similarity">
    <text evidence="1">Belongs to the ParA family.</text>
</comment>
<dbReference type="Pfam" id="PF13614">
    <property type="entry name" value="AAA_31"/>
    <property type="match status" value="1"/>
</dbReference>
<dbReference type="STRING" id="1888891.DSOL_5183"/>
<dbReference type="PANTHER" id="PTHR13696:SF99">
    <property type="entry name" value="COBYRINIC ACID AC-DIAMIDE SYNTHASE"/>
    <property type="match status" value="1"/>
</dbReference>
<comment type="catalytic activity">
    <reaction evidence="2">
        <text>ATP + H2O = ADP + phosphate + H(+)</text>
        <dbReference type="Rhea" id="RHEA:13065"/>
        <dbReference type="ChEBI" id="CHEBI:15377"/>
        <dbReference type="ChEBI" id="CHEBI:15378"/>
        <dbReference type="ChEBI" id="CHEBI:30616"/>
        <dbReference type="ChEBI" id="CHEBI:43474"/>
        <dbReference type="ChEBI" id="CHEBI:456216"/>
    </reaction>
</comment>
<evidence type="ECO:0000313" key="6">
    <source>
        <dbReference type="EMBL" id="OLN25921.1"/>
    </source>
</evidence>
<dbReference type="InterPro" id="IPR050678">
    <property type="entry name" value="DNA_Partitioning_ATPase"/>
</dbReference>
<sequence>MCKIITVANQKGGVSKTTSVRNLSYTLAESGYRVLVVDYDPQSNLTASLVLEDENEDVPKIHTTIANLMTMAMDEEELPPKNEYIQQRGKIDFIPNDIHLSVVESNLRMEMGSEKLLFSILEPLRRDYDYILIDTNPSLGPLTINALSAADSVLITINPEFYATIGLQDLTKTILKIKRRINPKIEFEGILLTMCDMQTNLHKEVCAEVNEAYRGGMRVFKTSIPRSIRVGEANRCGLSILEFEPRSKAGIAYMEFAKELIGFAG</sequence>
<dbReference type="InterPro" id="IPR025669">
    <property type="entry name" value="AAA_dom"/>
</dbReference>
<evidence type="ECO:0000256" key="2">
    <source>
        <dbReference type="ARBA" id="ARBA00049360"/>
    </source>
</evidence>
<evidence type="ECO:0000313" key="7">
    <source>
        <dbReference type="Proteomes" id="UP000186102"/>
    </source>
</evidence>
<evidence type="ECO:0000256" key="4">
    <source>
        <dbReference type="ARBA" id="ARBA00071824"/>
    </source>
</evidence>
<dbReference type="EMBL" id="MLBF01000093">
    <property type="protein sequence ID" value="OLN25921.1"/>
    <property type="molecule type" value="Genomic_DNA"/>
</dbReference>
<accession>A0A1Q8QF34</accession>
<dbReference type="AlphaFoldDB" id="A0A1Q8QF34"/>
<organism evidence="6 7">
    <name type="scientific">Desulfosporosinus metallidurans</name>
    <dbReference type="NCBI Taxonomy" id="1888891"/>
    <lineage>
        <taxon>Bacteria</taxon>
        <taxon>Bacillati</taxon>
        <taxon>Bacillota</taxon>
        <taxon>Clostridia</taxon>
        <taxon>Eubacteriales</taxon>
        <taxon>Desulfitobacteriaceae</taxon>
        <taxon>Desulfosporosinus</taxon>
    </lineage>
</organism>
<gene>
    <name evidence="6" type="ORF">DSOL_5183</name>
</gene>
<reference evidence="6 7" key="1">
    <citation type="submission" date="2016-09" db="EMBL/GenBank/DDBJ databases">
        <title>Complete genome of Desulfosporosinus sp. OL.</title>
        <authorList>
            <person name="Mardanov A."/>
            <person name="Beletsky A."/>
            <person name="Panova A."/>
            <person name="Karnachuk O."/>
            <person name="Ravin N."/>
        </authorList>
    </citation>
    <scope>NUCLEOTIDE SEQUENCE [LARGE SCALE GENOMIC DNA]</scope>
    <source>
        <strain evidence="6 7">OL</strain>
    </source>
</reference>
<dbReference type="FunFam" id="3.40.50.300:FF:000285">
    <property type="entry name" value="Sporulation initiation inhibitor Soj"/>
    <property type="match status" value="1"/>
</dbReference>
<comment type="subunit">
    <text evidence="3">Dimerizes in the presence of ATP but not ADP; ATP-binding is required for double-stranded (ds)DNA-binding. Interacts with DnaA.</text>
</comment>
<dbReference type="InterPro" id="IPR027417">
    <property type="entry name" value="P-loop_NTPase"/>
</dbReference>
<evidence type="ECO:0000256" key="3">
    <source>
        <dbReference type="ARBA" id="ARBA00062323"/>
    </source>
</evidence>
<dbReference type="Gene3D" id="3.40.50.300">
    <property type="entry name" value="P-loop containing nucleotide triphosphate hydrolases"/>
    <property type="match status" value="1"/>
</dbReference>
<dbReference type="PANTHER" id="PTHR13696">
    <property type="entry name" value="P-LOOP CONTAINING NUCLEOSIDE TRIPHOSPHATE HYDROLASE"/>
    <property type="match status" value="1"/>
</dbReference>
<dbReference type="CDD" id="cd02042">
    <property type="entry name" value="ParAB_family"/>
    <property type="match status" value="1"/>
</dbReference>